<dbReference type="Gene3D" id="3.30.70.141">
    <property type="entry name" value="Nucleoside diphosphate kinase-like domain"/>
    <property type="match status" value="1"/>
</dbReference>
<evidence type="ECO:0000313" key="1">
    <source>
        <dbReference type="EMBL" id="ORC31216.1"/>
    </source>
</evidence>
<keyword evidence="2" id="KW-1185">Reference proteome</keyword>
<name>A0A1Y1RTV3_9SPIO</name>
<accession>A0A1Y1RTV3</accession>
<gene>
    <name evidence="1" type="ORF">B4O97_17025</name>
</gene>
<evidence type="ECO:0008006" key="3">
    <source>
        <dbReference type="Google" id="ProtNLM"/>
    </source>
</evidence>
<dbReference type="EMBL" id="MWQY01000025">
    <property type="protein sequence ID" value="ORC31216.1"/>
    <property type="molecule type" value="Genomic_DNA"/>
</dbReference>
<proteinExistence type="predicted"/>
<dbReference type="AlphaFoldDB" id="A0A1Y1RTV3"/>
<protein>
    <recommendedName>
        <fullName evidence="3">Nucleoside diphosphate kinase-like domain-containing protein</fullName>
    </recommendedName>
</protein>
<dbReference type="STRING" id="1963862.B4O97_17025"/>
<dbReference type="RefSeq" id="WP_083052714.1">
    <property type="nucleotide sequence ID" value="NZ_MWQY01000025.1"/>
</dbReference>
<evidence type="ECO:0000313" key="2">
    <source>
        <dbReference type="Proteomes" id="UP000192343"/>
    </source>
</evidence>
<comment type="caution">
    <text evidence="1">The sequence shown here is derived from an EMBL/GenBank/DDBJ whole genome shotgun (WGS) entry which is preliminary data.</text>
</comment>
<sequence length="298" mass="33335">MTNNALVFIKPQAITARAIAFVEEQLGKAGVSFSEAGEIEAAVLKEKRIIDRHYASISRAAMDLSPRDLRIPEKGREEFFRIFHRSIDQVLAAGELLNCTEAFEILGNPSAQTLNTLWRNGIEVKLGPGLYVSRMEKSDLFVINGFYPSMKELFVAPGLKVRLYDAGFDPDDLSWKDFRRLVIGATNPEKAAPGSLRRLLRDRYKNLDLEEQPRTAFNGIHASAGPIEGLREFQVWLDRDPAEHELGEALLKGGMSPRDLRGLMENAPARFQDTEGPVFDITEDVDARDLPGNIRLLA</sequence>
<dbReference type="InterPro" id="IPR036850">
    <property type="entry name" value="NDK-like_dom_sf"/>
</dbReference>
<reference evidence="1 2" key="1">
    <citation type="submission" date="2017-03" db="EMBL/GenBank/DDBJ databases">
        <title>Draft Genome sequence of Marispirochaeta sp. strain JC444.</title>
        <authorList>
            <person name="Shivani Y."/>
            <person name="Subhash Y."/>
            <person name="Sasikala C."/>
            <person name="Ramana C."/>
        </authorList>
    </citation>
    <scope>NUCLEOTIDE SEQUENCE [LARGE SCALE GENOMIC DNA]</scope>
    <source>
        <strain evidence="1 2">JC444</strain>
    </source>
</reference>
<dbReference type="SUPFAM" id="SSF54919">
    <property type="entry name" value="Nucleoside diphosphate kinase, NDK"/>
    <property type="match status" value="1"/>
</dbReference>
<dbReference type="OrthoDB" id="367374at2"/>
<dbReference type="Proteomes" id="UP000192343">
    <property type="component" value="Unassembled WGS sequence"/>
</dbReference>
<organism evidence="1 2">
    <name type="scientific">Marispirochaeta aestuarii</name>
    <dbReference type="NCBI Taxonomy" id="1963862"/>
    <lineage>
        <taxon>Bacteria</taxon>
        <taxon>Pseudomonadati</taxon>
        <taxon>Spirochaetota</taxon>
        <taxon>Spirochaetia</taxon>
        <taxon>Spirochaetales</taxon>
        <taxon>Spirochaetaceae</taxon>
        <taxon>Marispirochaeta</taxon>
    </lineage>
</organism>